<evidence type="ECO:0000256" key="1">
    <source>
        <dbReference type="ARBA" id="ARBA00004418"/>
    </source>
</evidence>
<dbReference type="EMBL" id="CP002018">
    <property type="protein sequence ID" value="AEM40818.1"/>
    <property type="molecule type" value="Genomic_DNA"/>
</dbReference>
<keyword evidence="4 5" id="KW-0732">Signal</keyword>
<comment type="subcellular location">
    <subcellularLocation>
        <location evidence="1">Periplasm</location>
    </subcellularLocation>
</comment>
<dbReference type="Pfam" id="PF00496">
    <property type="entry name" value="SBP_bac_5"/>
    <property type="match status" value="1"/>
</dbReference>
<dbReference type="eggNOG" id="COG0747">
    <property type="taxonomic scope" value="Bacteria"/>
</dbReference>
<evidence type="ECO:0000256" key="3">
    <source>
        <dbReference type="ARBA" id="ARBA00022448"/>
    </source>
</evidence>
<dbReference type="GO" id="GO:0043190">
    <property type="term" value="C:ATP-binding cassette (ABC) transporter complex"/>
    <property type="evidence" value="ECO:0007669"/>
    <property type="project" value="InterPro"/>
</dbReference>
<dbReference type="Gene3D" id="3.40.190.10">
    <property type="entry name" value="Periplasmic binding protein-like II"/>
    <property type="match status" value="1"/>
</dbReference>
<dbReference type="OrthoDB" id="9803988at2"/>
<name>F9Y5Z3_KETVW</name>
<evidence type="ECO:0000313" key="8">
    <source>
        <dbReference type="Proteomes" id="UP000000692"/>
    </source>
</evidence>
<accession>F9Y5Z3</accession>
<dbReference type="InterPro" id="IPR000914">
    <property type="entry name" value="SBP_5_dom"/>
</dbReference>
<sequence length="535" mass="57132">MDIMRLGTRTTLLLATALVAAGSAQAQDAPSAGGILRVATFEPLCLDLNEGSSRNSQTAMQDVYDRLISKNLDGTFHPWIASAWEISEDGLTYTFTIRDGVIFHDATPLDAEAVRVNLQRWVDDKNAGGVPVASVAADGATVTLTLSEPYSPLLHDLSEPQLGLVSPTSMTEFSKEARCEGGPGVTAGSGPFRVAARAVGQSLTLERNPDYNWAPADAAHEGPAYLDGVELRFLAEDAVRVGAVESGQADIATVIPAIAVPAIEANSALQLLRTEQPGIPWSFWLNQSKAPLDDQRVREALRIGVDFAGLVQAVFLGTATPAYGAITPGIPWAYVPEFEGAWRFDAAAAQALLDEAGWVPGADGIRVKDGVRLALRDVSAVNWNNQQRELFAQGIQAGLQAIGVEYTRDVLDFASVDQIFNNNEYDIVDTSQAAGDPNLLFGAFFSTQTWAVSNTNWGFVNDPALDAALETGLHSADQDARAAAYREAQQIINDNAYLLPIANNQVLVAARSSVNGVIFHNSGQIGSYHGTWLAP</sequence>
<reference evidence="7 8" key="1">
    <citation type="journal article" date="2011" name="J. Bacteriol.">
        <title>Complete genome sequence of the industrial strain Ketogulonicigenium vulgare WSH-001.</title>
        <authorList>
            <person name="Liu L."/>
            <person name="Li Y."/>
            <person name="Zhang J."/>
            <person name="Zhou Z."/>
            <person name="Liu J."/>
            <person name="Li X."/>
            <person name="Zhou J."/>
            <person name="Du G."/>
            <person name="Wang L."/>
            <person name="Chen J."/>
        </authorList>
    </citation>
    <scope>NUCLEOTIDE SEQUENCE [LARGE SCALE GENOMIC DNA]</scope>
    <source>
        <strain evidence="7 8">WSH-001</strain>
    </source>
</reference>
<dbReference type="Proteomes" id="UP000000692">
    <property type="component" value="Chromosome"/>
</dbReference>
<dbReference type="PATRIC" id="fig|759362.5.peg.1010"/>
<dbReference type="InterPro" id="IPR039424">
    <property type="entry name" value="SBP_5"/>
</dbReference>
<evidence type="ECO:0000256" key="5">
    <source>
        <dbReference type="SAM" id="SignalP"/>
    </source>
</evidence>
<keyword evidence="8" id="KW-1185">Reference proteome</keyword>
<dbReference type="InterPro" id="IPR030678">
    <property type="entry name" value="Peptide/Ni-bd"/>
</dbReference>
<evidence type="ECO:0000313" key="7">
    <source>
        <dbReference type="EMBL" id="AEM40818.1"/>
    </source>
</evidence>
<dbReference type="AlphaFoldDB" id="F9Y5Z3"/>
<organism evidence="7 8">
    <name type="scientific">Ketogulonicigenium vulgare (strain WSH-001)</name>
    <dbReference type="NCBI Taxonomy" id="759362"/>
    <lineage>
        <taxon>Bacteria</taxon>
        <taxon>Pseudomonadati</taxon>
        <taxon>Pseudomonadota</taxon>
        <taxon>Alphaproteobacteria</taxon>
        <taxon>Rhodobacterales</taxon>
        <taxon>Roseobacteraceae</taxon>
        <taxon>Ketogulonicigenium</taxon>
    </lineage>
</organism>
<comment type="similarity">
    <text evidence="2">Belongs to the bacterial solute-binding protein 5 family.</text>
</comment>
<feature type="domain" description="Solute-binding protein family 5" evidence="6">
    <location>
        <begin position="76"/>
        <end position="446"/>
    </location>
</feature>
<evidence type="ECO:0000256" key="4">
    <source>
        <dbReference type="ARBA" id="ARBA00022729"/>
    </source>
</evidence>
<dbReference type="PANTHER" id="PTHR30290">
    <property type="entry name" value="PERIPLASMIC BINDING COMPONENT OF ABC TRANSPORTER"/>
    <property type="match status" value="1"/>
</dbReference>
<dbReference type="GO" id="GO:0030288">
    <property type="term" value="C:outer membrane-bounded periplasmic space"/>
    <property type="evidence" value="ECO:0007669"/>
    <property type="project" value="UniProtKB-ARBA"/>
</dbReference>
<dbReference type="SUPFAM" id="SSF53850">
    <property type="entry name" value="Periplasmic binding protein-like II"/>
    <property type="match status" value="1"/>
</dbReference>
<proteinExistence type="inferred from homology"/>
<dbReference type="PANTHER" id="PTHR30290:SF10">
    <property type="entry name" value="PERIPLASMIC OLIGOPEPTIDE-BINDING PROTEIN-RELATED"/>
    <property type="match status" value="1"/>
</dbReference>
<keyword evidence="3" id="KW-0813">Transport</keyword>
<dbReference type="HOGENOM" id="CLU_017028_7_3_5"/>
<evidence type="ECO:0000256" key="2">
    <source>
        <dbReference type="ARBA" id="ARBA00005695"/>
    </source>
</evidence>
<dbReference type="Gene3D" id="3.10.105.10">
    <property type="entry name" value="Dipeptide-binding Protein, Domain 3"/>
    <property type="match status" value="1"/>
</dbReference>
<feature type="chain" id="PRO_5003395838" evidence="5">
    <location>
        <begin position="27"/>
        <end position="535"/>
    </location>
</feature>
<dbReference type="PIRSF" id="PIRSF002741">
    <property type="entry name" value="MppA"/>
    <property type="match status" value="1"/>
</dbReference>
<dbReference type="GO" id="GO:0015833">
    <property type="term" value="P:peptide transport"/>
    <property type="evidence" value="ECO:0007669"/>
    <property type="project" value="TreeGrafter"/>
</dbReference>
<protein>
    <submittedName>
        <fullName evidence="7">ABC transporter oligopeptide binding protein</fullName>
    </submittedName>
</protein>
<evidence type="ECO:0000259" key="6">
    <source>
        <dbReference type="Pfam" id="PF00496"/>
    </source>
</evidence>
<feature type="signal peptide" evidence="5">
    <location>
        <begin position="1"/>
        <end position="26"/>
    </location>
</feature>
<dbReference type="KEGG" id="kvl:KVU_0979"/>
<dbReference type="GO" id="GO:1904680">
    <property type="term" value="F:peptide transmembrane transporter activity"/>
    <property type="evidence" value="ECO:0007669"/>
    <property type="project" value="TreeGrafter"/>
</dbReference>
<gene>
    <name evidence="7" type="ordered locus">KVU_0979</name>
</gene>